<dbReference type="Proteomes" id="UP000187209">
    <property type="component" value="Unassembled WGS sequence"/>
</dbReference>
<reference evidence="1 2" key="1">
    <citation type="submission" date="2016-11" db="EMBL/GenBank/DDBJ databases">
        <title>The macronuclear genome of Stentor coeruleus: a giant cell with tiny introns.</title>
        <authorList>
            <person name="Slabodnick M."/>
            <person name="Ruby J.G."/>
            <person name="Reiff S.B."/>
            <person name="Swart E.C."/>
            <person name="Gosai S."/>
            <person name="Prabakaran S."/>
            <person name="Witkowska E."/>
            <person name="Larue G.E."/>
            <person name="Fisher S."/>
            <person name="Freeman R.M."/>
            <person name="Gunawardena J."/>
            <person name="Chu W."/>
            <person name="Stover N.A."/>
            <person name="Gregory B.D."/>
            <person name="Nowacki M."/>
            <person name="Derisi J."/>
            <person name="Roy S.W."/>
            <person name="Marshall W.F."/>
            <person name="Sood P."/>
        </authorList>
    </citation>
    <scope>NUCLEOTIDE SEQUENCE [LARGE SCALE GENOMIC DNA]</scope>
    <source>
        <strain evidence="1">WM001</strain>
    </source>
</reference>
<dbReference type="AlphaFoldDB" id="A0A1R2BQP3"/>
<accession>A0A1R2BQP3</accession>
<evidence type="ECO:0000313" key="1">
    <source>
        <dbReference type="EMBL" id="OMJ79122.1"/>
    </source>
</evidence>
<evidence type="ECO:0000313" key="2">
    <source>
        <dbReference type="Proteomes" id="UP000187209"/>
    </source>
</evidence>
<gene>
    <name evidence="1" type="ORF">SteCoe_20911</name>
</gene>
<protein>
    <submittedName>
        <fullName evidence="1">Uncharacterized protein</fullName>
    </submittedName>
</protein>
<organism evidence="1 2">
    <name type="scientific">Stentor coeruleus</name>
    <dbReference type="NCBI Taxonomy" id="5963"/>
    <lineage>
        <taxon>Eukaryota</taxon>
        <taxon>Sar</taxon>
        <taxon>Alveolata</taxon>
        <taxon>Ciliophora</taxon>
        <taxon>Postciliodesmatophora</taxon>
        <taxon>Heterotrichea</taxon>
        <taxon>Heterotrichida</taxon>
        <taxon>Stentoridae</taxon>
        <taxon>Stentor</taxon>
    </lineage>
</organism>
<proteinExistence type="predicted"/>
<sequence length="292" mass="34283">METSKCDTIGSKAKTSLKRCIKYKLDNKVNRIRILSQHSRENSRQIYPVKSCEYYLRERNMKVSRIATKLKAVSIFSNLRKENSSLTQASKLDLFSKNPIFKSIKDKSKETKESIEKSIEVPHVDSIFNKYINKFLIKCISKKCDSSLDLSPTTFSPQIIIKNDEYLNKIQKKSKAFTKSHSDNLFNRLERTINLELEKSVIDQKRFDKQMSFNKNIKRITENLKKFRPTRFETRILSNESSNSENFEINKLQLISSTSKRIIDRSLLCKCPSTYSSTSMYQKLYRQFNKKD</sequence>
<name>A0A1R2BQP3_9CILI</name>
<dbReference type="EMBL" id="MPUH01000486">
    <property type="protein sequence ID" value="OMJ79122.1"/>
    <property type="molecule type" value="Genomic_DNA"/>
</dbReference>
<keyword evidence="2" id="KW-1185">Reference proteome</keyword>
<comment type="caution">
    <text evidence="1">The sequence shown here is derived from an EMBL/GenBank/DDBJ whole genome shotgun (WGS) entry which is preliminary data.</text>
</comment>